<reference evidence="1" key="1">
    <citation type="submission" date="2019-08" db="EMBL/GenBank/DDBJ databases">
        <title>The improved chromosome-level genome for the pearl oyster Pinctada fucata martensii using PacBio sequencing and Hi-C.</title>
        <authorList>
            <person name="Zheng Z."/>
        </authorList>
    </citation>
    <scope>NUCLEOTIDE SEQUENCE</scope>
    <source>
        <strain evidence="1">ZZ-2019</strain>
        <tissue evidence="1">Adductor muscle</tissue>
    </source>
</reference>
<comment type="caution">
    <text evidence="1">The sequence shown here is derived from an EMBL/GenBank/DDBJ whole genome shotgun (WGS) entry which is preliminary data.</text>
</comment>
<sequence>MYVITRGVRLTFREDRWSGPLFSKEVWTGPVMESRHHSQLECKSQGCAGTGLFGEYFKQLAHSKDKNKPVFDKVIIKDAIRYFEKPKECYANIMNCIDKFGKLLIIHRPGNLNTLPVFTDAKQRLEENEIPYMDIIKDLRDSSFDVSWEIENLPILMKKRKWFSMLREKFPPQMEILSDAEVTSGCRELTEGILKYEGETVEFLDRLLFISISHSKLEGGFPKIERHGRSKDGAFPNLKDLKLSMEVTPDIHKLLPKNGNGKPDVKNKFPWG</sequence>
<evidence type="ECO:0000313" key="2">
    <source>
        <dbReference type="Proteomes" id="UP001186944"/>
    </source>
</evidence>
<protein>
    <submittedName>
        <fullName evidence="1">Uncharacterized protein</fullName>
    </submittedName>
</protein>
<proteinExistence type="predicted"/>
<keyword evidence="2" id="KW-1185">Reference proteome</keyword>
<name>A0AA88XMF5_PINIB</name>
<dbReference type="AlphaFoldDB" id="A0AA88XMF5"/>
<organism evidence="1 2">
    <name type="scientific">Pinctada imbricata</name>
    <name type="common">Atlantic pearl-oyster</name>
    <name type="synonym">Pinctada martensii</name>
    <dbReference type="NCBI Taxonomy" id="66713"/>
    <lineage>
        <taxon>Eukaryota</taxon>
        <taxon>Metazoa</taxon>
        <taxon>Spiralia</taxon>
        <taxon>Lophotrochozoa</taxon>
        <taxon>Mollusca</taxon>
        <taxon>Bivalvia</taxon>
        <taxon>Autobranchia</taxon>
        <taxon>Pteriomorphia</taxon>
        <taxon>Pterioida</taxon>
        <taxon>Pterioidea</taxon>
        <taxon>Pteriidae</taxon>
        <taxon>Pinctada</taxon>
    </lineage>
</organism>
<accession>A0AA88XMF5</accession>
<gene>
    <name evidence="1" type="ORF">FSP39_013993</name>
</gene>
<evidence type="ECO:0000313" key="1">
    <source>
        <dbReference type="EMBL" id="KAK3088051.1"/>
    </source>
</evidence>
<dbReference type="Proteomes" id="UP001186944">
    <property type="component" value="Unassembled WGS sequence"/>
</dbReference>
<dbReference type="EMBL" id="VSWD01000011">
    <property type="protein sequence ID" value="KAK3088051.1"/>
    <property type="molecule type" value="Genomic_DNA"/>
</dbReference>